<dbReference type="GeneID" id="67181976"/>
<dbReference type="InterPro" id="IPR003313">
    <property type="entry name" value="AraC-bd"/>
</dbReference>
<organism evidence="6 7">
    <name type="scientific">Ferrimonas balearica (strain DSM 9799 / CCM 4581 / KCTC 23876 / PAT)</name>
    <dbReference type="NCBI Taxonomy" id="550540"/>
    <lineage>
        <taxon>Bacteria</taxon>
        <taxon>Pseudomonadati</taxon>
        <taxon>Pseudomonadota</taxon>
        <taxon>Gammaproteobacteria</taxon>
        <taxon>Alteromonadales</taxon>
        <taxon>Ferrimonadaceae</taxon>
        <taxon>Ferrimonas</taxon>
    </lineage>
</organism>
<dbReference type="AlphaFoldDB" id="E1SS19"/>
<dbReference type="GO" id="GO:0043565">
    <property type="term" value="F:sequence-specific DNA binding"/>
    <property type="evidence" value="ECO:0007669"/>
    <property type="project" value="InterPro"/>
</dbReference>
<protein>
    <submittedName>
        <fullName evidence="6">Helix-turn-helix, AraC domain protein</fullName>
    </submittedName>
</protein>
<dbReference type="GO" id="GO:0003700">
    <property type="term" value="F:DNA-binding transcription factor activity"/>
    <property type="evidence" value="ECO:0007669"/>
    <property type="project" value="InterPro"/>
</dbReference>
<dbReference type="InterPro" id="IPR037923">
    <property type="entry name" value="HTH-like"/>
</dbReference>
<dbReference type="PROSITE" id="PS01124">
    <property type="entry name" value="HTH_ARAC_FAMILY_2"/>
    <property type="match status" value="1"/>
</dbReference>
<dbReference type="SUPFAM" id="SSF46689">
    <property type="entry name" value="Homeodomain-like"/>
    <property type="match status" value="1"/>
</dbReference>
<sequence>MTERVIKPTAKPATVGCAAPGIEVIDLGQIYREPSAHCDDPFQPHRVDYFCFICIDRGRGSHWVDGVSHPYQDGSLIFINRDQHHAFDRNDSPQGKLVVITPAFFSACAANIRNSYFVPFHLSLMCSPVLQMAPSDSQNCHGLLEQLIVAIAEADQDTTIVELLFAALVLKLSRQRSLQRPAADDLCRRRFTEFLNLVENGFHQSRDATVYAGKMHLSYKSLNQLCKRCSGRTAKQIIDFRLNLEITRKLRMNSDCIQSIAFEMGFDDITNFVRYFKRHNNVTPANYRAACQ</sequence>
<dbReference type="EMBL" id="CP002209">
    <property type="protein sequence ID" value="ADN75974.1"/>
    <property type="molecule type" value="Genomic_DNA"/>
</dbReference>
<dbReference type="HOGENOM" id="CLU_000445_88_2_6"/>
<proteinExistence type="predicted"/>
<keyword evidence="2" id="KW-0238">DNA-binding</keyword>
<evidence type="ECO:0000256" key="4">
    <source>
        <dbReference type="ARBA" id="ARBA00023163"/>
    </source>
</evidence>
<keyword evidence="7" id="KW-1185">Reference proteome</keyword>
<keyword evidence="3" id="KW-0010">Activator</keyword>
<dbReference type="PRINTS" id="PR00032">
    <property type="entry name" value="HTHARAC"/>
</dbReference>
<accession>E1SS19</accession>
<dbReference type="SUPFAM" id="SSF51215">
    <property type="entry name" value="Regulatory protein AraC"/>
    <property type="match status" value="1"/>
</dbReference>
<dbReference type="InterPro" id="IPR014710">
    <property type="entry name" value="RmlC-like_jellyroll"/>
</dbReference>
<dbReference type="OrthoDB" id="9809338at2"/>
<dbReference type="PANTHER" id="PTHR43280">
    <property type="entry name" value="ARAC-FAMILY TRANSCRIPTIONAL REGULATOR"/>
    <property type="match status" value="1"/>
</dbReference>
<keyword evidence="4" id="KW-0804">Transcription</keyword>
<evidence type="ECO:0000256" key="3">
    <source>
        <dbReference type="ARBA" id="ARBA00023159"/>
    </source>
</evidence>
<gene>
    <name evidence="6" type="ordered locus">Fbal_1771</name>
</gene>
<dbReference type="Gene3D" id="2.60.120.10">
    <property type="entry name" value="Jelly Rolls"/>
    <property type="match status" value="1"/>
</dbReference>
<keyword evidence="1" id="KW-0805">Transcription regulation</keyword>
<dbReference type="Pfam" id="PF02311">
    <property type="entry name" value="AraC_binding"/>
    <property type="match status" value="1"/>
</dbReference>
<dbReference type="PANTHER" id="PTHR43280:SF32">
    <property type="entry name" value="TRANSCRIPTIONAL REGULATORY PROTEIN"/>
    <property type="match status" value="1"/>
</dbReference>
<dbReference type="KEGG" id="fbl:Fbal_1771"/>
<name>E1SS19_FERBD</name>
<dbReference type="InterPro" id="IPR020449">
    <property type="entry name" value="Tscrpt_reg_AraC-type_HTH"/>
</dbReference>
<dbReference type="SMART" id="SM00342">
    <property type="entry name" value="HTH_ARAC"/>
    <property type="match status" value="1"/>
</dbReference>
<dbReference type="Gene3D" id="1.10.10.60">
    <property type="entry name" value="Homeodomain-like"/>
    <property type="match status" value="1"/>
</dbReference>
<dbReference type="STRING" id="550540.Fbal_1771"/>
<evidence type="ECO:0000313" key="6">
    <source>
        <dbReference type="EMBL" id="ADN75974.1"/>
    </source>
</evidence>
<evidence type="ECO:0000259" key="5">
    <source>
        <dbReference type="PROSITE" id="PS01124"/>
    </source>
</evidence>
<evidence type="ECO:0000313" key="7">
    <source>
        <dbReference type="Proteomes" id="UP000006683"/>
    </source>
</evidence>
<dbReference type="InterPro" id="IPR009057">
    <property type="entry name" value="Homeodomain-like_sf"/>
</dbReference>
<dbReference type="Pfam" id="PF12833">
    <property type="entry name" value="HTH_18"/>
    <property type="match status" value="1"/>
</dbReference>
<evidence type="ECO:0000256" key="2">
    <source>
        <dbReference type="ARBA" id="ARBA00023125"/>
    </source>
</evidence>
<dbReference type="eggNOG" id="COG2207">
    <property type="taxonomic scope" value="Bacteria"/>
</dbReference>
<dbReference type="RefSeq" id="WP_013345280.1">
    <property type="nucleotide sequence ID" value="NC_014541.1"/>
</dbReference>
<evidence type="ECO:0000256" key="1">
    <source>
        <dbReference type="ARBA" id="ARBA00023015"/>
    </source>
</evidence>
<reference evidence="6 7" key="1">
    <citation type="journal article" date="2010" name="Stand. Genomic Sci.">
        <title>Complete genome sequence of Ferrimonas balearica type strain (PAT).</title>
        <authorList>
            <person name="Nolan M."/>
            <person name="Sikorski J."/>
            <person name="Davenport K."/>
            <person name="Lucas S."/>
            <person name="Glavina Del Rio T."/>
            <person name="Tice H."/>
            <person name="Cheng J."/>
            <person name="Goodwin L."/>
            <person name="Pitluck S."/>
            <person name="Liolios K."/>
            <person name="Ivanova N."/>
            <person name="Mavromatis K."/>
            <person name="Ovchinnikova G."/>
            <person name="Pati A."/>
            <person name="Chen A."/>
            <person name="Palaniappan K."/>
            <person name="Land M."/>
            <person name="Hauser L."/>
            <person name="Chang Y."/>
            <person name="Jeffries C."/>
            <person name="Tapia R."/>
            <person name="Brettin T."/>
            <person name="Detter J."/>
            <person name="Han C."/>
            <person name="Yasawong M."/>
            <person name="Rohde M."/>
            <person name="Tindall B."/>
            <person name="Goker M."/>
            <person name="Woyke T."/>
            <person name="Bristow J."/>
            <person name="Eisen J."/>
            <person name="Markowitz V."/>
            <person name="Hugenholtz P."/>
            <person name="Kyrpides N."/>
            <person name="Klenk H."/>
            <person name="Lapidus A."/>
        </authorList>
    </citation>
    <scope>NUCLEOTIDE SEQUENCE [LARGE SCALE GENOMIC DNA]</scope>
    <source>
        <strain evidence="7">DSM 9799 / CCM 4581 / KCTC 23876 / PAT</strain>
    </source>
</reference>
<dbReference type="InterPro" id="IPR018060">
    <property type="entry name" value="HTH_AraC"/>
</dbReference>
<feature type="domain" description="HTH araC/xylS-type" evidence="5">
    <location>
        <begin position="192"/>
        <end position="290"/>
    </location>
</feature>
<dbReference type="Proteomes" id="UP000006683">
    <property type="component" value="Chromosome"/>
</dbReference>